<keyword evidence="4" id="KW-1185">Reference proteome</keyword>
<evidence type="ECO:0000259" key="2">
    <source>
        <dbReference type="Pfam" id="PF08241"/>
    </source>
</evidence>
<dbReference type="CDD" id="cd02440">
    <property type="entry name" value="AdoMet_MTases"/>
    <property type="match status" value="1"/>
</dbReference>
<dbReference type="Gene3D" id="3.40.50.150">
    <property type="entry name" value="Vaccinia Virus protein VP39"/>
    <property type="match status" value="1"/>
</dbReference>
<dbReference type="Pfam" id="PF08241">
    <property type="entry name" value="Methyltransf_11"/>
    <property type="match status" value="1"/>
</dbReference>
<dbReference type="GO" id="GO:0008168">
    <property type="term" value="F:methyltransferase activity"/>
    <property type="evidence" value="ECO:0007669"/>
    <property type="project" value="UniProtKB-KW"/>
</dbReference>
<evidence type="ECO:0000313" key="3">
    <source>
        <dbReference type="EMBL" id="MDN4518176.1"/>
    </source>
</evidence>
<dbReference type="RefSeq" id="WP_105387353.1">
    <property type="nucleotide sequence ID" value="NZ_CP070380.1"/>
</dbReference>
<keyword evidence="3" id="KW-0808">Transferase</keyword>
<evidence type="ECO:0000256" key="1">
    <source>
        <dbReference type="SAM" id="MobiDB-lite"/>
    </source>
</evidence>
<evidence type="ECO:0000313" key="4">
    <source>
        <dbReference type="Proteomes" id="UP001172687"/>
    </source>
</evidence>
<accession>A0ABT8HBP4</accession>
<dbReference type="PANTHER" id="PTHR42912">
    <property type="entry name" value="METHYLTRANSFERASE"/>
    <property type="match status" value="1"/>
</dbReference>
<proteinExistence type="predicted"/>
<dbReference type="EMBL" id="JAUHTC010000038">
    <property type="protein sequence ID" value="MDN4518176.1"/>
    <property type="molecule type" value="Genomic_DNA"/>
</dbReference>
<feature type="region of interest" description="Disordered" evidence="1">
    <location>
        <begin position="1"/>
        <end position="40"/>
    </location>
</feature>
<organism evidence="3 4">
    <name type="scientific">Mycolicibacterium austroafricanum</name>
    <name type="common">Mycobacterium austroafricanum</name>
    <dbReference type="NCBI Taxonomy" id="39687"/>
    <lineage>
        <taxon>Bacteria</taxon>
        <taxon>Bacillati</taxon>
        <taxon>Actinomycetota</taxon>
        <taxon>Actinomycetes</taxon>
        <taxon>Mycobacteriales</taxon>
        <taxon>Mycobacteriaceae</taxon>
        <taxon>Mycolicibacterium</taxon>
    </lineage>
</organism>
<dbReference type="InterPro" id="IPR050508">
    <property type="entry name" value="Methyltransf_Superfamily"/>
</dbReference>
<feature type="domain" description="Methyltransferase type 11" evidence="2">
    <location>
        <begin position="105"/>
        <end position="202"/>
    </location>
</feature>
<sequence length="350" mass="38496">MTETKEPGAYPDVAVPAPTPDVAVPAPTPDVAVPAPTPRATKEQVEAAMHDTKLAQVLYHDWEAETYDEKWSISYDQRCVDYARGRFDAAVPEEVQRELPYDRALELGCGTGFFLLNLIQAGVARRGSVTDLSPGMVKVATRNGQSLGLDIDGRVADAEGIPYEDNTFDLVVGHAVLHHIPDVELSLREVVRVLKPGGRFVFAGEPTTVGNRYARELSTLTWHAATTLTKLPWLDGWRRPQAELDESSRAAALEAVVDLHTFDPADLERMAVNAGAVEVRTASEEFTAAMLGWPIRTFEAAVPPGRLGWGWAKFAFGSWTTLSWVDANIWRRVVPKGWFYNVMVTGVKPS</sequence>
<reference evidence="3" key="1">
    <citation type="submission" date="2023-07" db="EMBL/GenBank/DDBJ databases">
        <title>Degradation of tert-butanol by M. austroafricanum TBA100.</title>
        <authorList>
            <person name="Helbich S."/>
            <person name="Vainshtein Y."/>
        </authorList>
    </citation>
    <scope>NUCLEOTIDE SEQUENCE</scope>
    <source>
        <strain evidence="3">TBA100</strain>
    </source>
</reference>
<dbReference type="InterPro" id="IPR029063">
    <property type="entry name" value="SAM-dependent_MTases_sf"/>
</dbReference>
<dbReference type="InterPro" id="IPR013216">
    <property type="entry name" value="Methyltransf_11"/>
</dbReference>
<gene>
    <name evidence="3" type="ORF">QYF68_10095</name>
</gene>
<dbReference type="PANTHER" id="PTHR42912:SF93">
    <property type="entry name" value="N6-ADENOSINE-METHYLTRANSFERASE TMT1A"/>
    <property type="match status" value="1"/>
</dbReference>
<dbReference type="GO" id="GO:0032259">
    <property type="term" value="P:methylation"/>
    <property type="evidence" value="ECO:0007669"/>
    <property type="project" value="UniProtKB-KW"/>
</dbReference>
<feature type="compositionally biased region" description="Low complexity" evidence="1">
    <location>
        <begin position="11"/>
        <end position="34"/>
    </location>
</feature>
<dbReference type="SUPFAM" id="SSF53335">
    <property type="entry name" value="S-adenosyl-L-methionine-dependent methyltransferases"/>
    <property type="match status" value="1"/>
</dbReference>
<protein>
    <submittedName>
        <fullName evidence="3">Methyltransferase domain-containing protein</fullName>
    </submittedName>
</protein>
<name>A0ABT8HBP4_MYCAO</name>
<dbReference type="Proteomes" id="UP001172687">
    <property type="component" value="Unassembled WGS sequence"/>
</dbReference>
<comment type="caution">
    <text evidence="3">The sequence shown here is derived from an EMBL/GenBank/DDBJ whole genome shotgun (WGS) entry which is preliminary data.</text>
</comment>
<keyword evidence="3" id="KW-0489">Methyltransferase</keyword>